<dbReference type="EMBL" id="PDVP01000020">
    <property type="protein sequence ID" value="PHP64922.1"/>
    <property type="molecule type" value="Genomic_DNA"/>
</dbReference>
<dbReference type="PANTHER" id="PTHR40072">
    <property type="entry name" value="MOLYBDOPTERIN-GUANINE DINUCLEOTIDE BIOSYNTHESIS ADAPTER PROTEIN-RELATED"/>
    <property type="match status" value="1"/>
</dbReference>
<reference evidence="2 3" key="1">
    <citation type="submission" date="2017-10" db="EMBL/GenBank/DDBJ databases">
        <title>Sedimentibacterium mangrovi gen. nov., sp. nov., a novel member of family Phyllobacteriacea isolated from mangrove sediment.</title>
        <authorList>
            <person name="Liao H."/>
            <person name="Tian Y."/>
        </authorList>
    </citation>
    <scope>NUCLEOTIDE SEQUENCE [LARGE SCALE GENOMIC DNA]</scope>
    <source>
        <strain evidence="2 3">X9-2-2</strain>
    </source>
</reference>
<dbReference type="NCBIfam" id="TIGR00176">
    <property type="entry name" value="mobB"/>
    <property type="match status" value="1"/>
</dbReference>
<name>A0A2G1QHD3_9HYPH</name>
<evidence type="ECO:0000313" key="2">
    <source>
        <dbReference type="EMBL" id="PHP64922.1"/>
    </source>
</evidence>
<dbReference type="RefSeq" id="WP_099308455.1">
    <property type="nucleotide sequence ID" value="NZ_PDVP01000020.1"/>
</dbReference>
<feature type="domain" description="Molybdopterin-guanine dinucleotide biosynthesis protein B (MobB)" evidence="1">
    <location>
        <begin position="5"/>
        <end position="138"/>
    </location>
</feature>
<dbReference type="Pfam" id="PF03205">
    <property type="entry name" value="MobB"/>
    <property type="match status" value="1"/>
</dbReference>
<organism evidence="2 3">
    <name type="scientific">Zhengella mangrovi</name>
    <dbReference type="NCBI Taxonomy" id="1982044"/>
    <lineage>
        <taxon>Bacteria</taxon>
        <taxon>Pseudomonadati</taxon>
        <taxon>Pseudomonadota</taxon>
        <taxon>Alphaproteobacteria</taxon>
        <taxon>Hyphomicrobiales</taxon>
        <taxon>Notoacmeibacteraceae</taxon>
        <taxon>Zhengella</taxon>
    </lineage>
</organism>
<dbReference type="Proteomes" id="UP000221168">
    <property type="component" value="Unassembled WGS sequence"/>
</dbReference>
<dbReference type="GO" id="GO:0006777">
    <property type="term" value="P:Mo-molybdopterin cofactor biosynthetic process"/>
    <property type="evidence" value="ECO:0007669"/>
    <property type="project" value="InterPro"/>
</dbReference>
<dbReference type="OrthoDB" id="9804758at2"/>
<dbReference type="GO" id="GO:0005525">
    <property type="term" value="F:GTP binding"/>
    <property type="evidence" value="ECO:0007669"/>
    <property type="project" value="InterPro"/>
</dbReference>
<dbReference type="InterPro" id="IPR004435">
    <property type="entry name" value="MobB_dom"/>
</dbReference>
<accession>A0A2G1QHD3</accession>
<comment type="caution">
    <text evidence="2">The sequence shown here is derived from an EMBL/GenBank/DDBJ whole genome shotgun (WGS) entry which is preliminary data.</text>
</comment>
<dbReference type="SUPFAM" id="SSF52540">
    <property type="entry name" value="P-loop containing nucleoside triphosphate hydrolases"/>
    <property type="match status" value="1"/>
</dbReference>
<dbReference type="PANTHER" id="PTHR40072:SF1">
    <property type="entry name" value="MOLYBDOPTERIN-GUANINE DINUCLEOTIDE BIOSYNTHESIS ADAPTER PROTEIN"/>
    <property type="match status" value="1"/>
</dbReference>
<keyword evidence="3" id="KW-1185">Reference proteome</keyword>
<dbReference type="Gene3D" id="3.40.50.300">
    <property type="entry name" value="P-loop containing nucleotide triphosphate hydrolases"/>
    <property type="match status" value="1"/>
</dbReference>
<protein>
    <submittedName>
        <fullName evidence="2">Molybdopterin-guanine dinucleotide biosynthesis protein B</fullName>
    </submittedName>
</protein>
<evidence type="ECO:0000313" key="3">
    <source>
        <dbReference type="Proteomes" id="UP000221168"/>
    </source>
</evidence>
<dbReference type="InterPro" id="IPR027417">
    <property type="entry name" value="P-loop_NTPase"/>
</dbReference>
<dbReference type="AlphaFoldDB" id="A0A2G1QHD3"/>
<sequence length="169" mass="17693">MAPPVFGIAGWKNAGKTTLTTRLIADFAARGLRVAAVKHSHHAAMAGGPGTDSARHRAAGAAASALVWPGGWMLDGMRRGASEPMLDEVLAALPACDLVLVEGYKGAPHDKIETRRADQPDPRRLEGTVPGVVAVVADHAVETALPRFHSDDIAAIAGFILERTGLRLP</sequence>
<proteinExistence type="predicted"/>
<dbReference type="InterPro" id="IPR052539">
    <property type="entry name" value="MGD_biosynthesis_adapter"/>
</dbReference>
<evidence type="ECO:0000259" key="1">
    <source>
        <dbReference type="Pfam" id="PF03205"/>
    </source>
</evidence>
<gene>
    <name evidence="2" type="primary">mobB</name>
    <name evidence="2" type="ORF">CSC94_21555</name>
</gene>